<dbReference type="SUPFAM" id="SSF53098">
    <property type="entry name" value="Ribonuclease H-like"/>
    <property type="match status" value="1"/>
</dbReference>
<feature type="non-terminal residue" evidence="1">
    <location>
        <position position="1"/>
    </location>
</feature>
<evidence type="ECO:0000313" key="1">
    <source>
        <dbReference type="EMBL" id="KAJ3834696.1"/>
    </source>
</evidence>
<dbReference type="EMBL" id="MU806496">
    <property type="protein sequence ID" value="KAJ3834696.1"/>
    <property type="molecule type" value="Genomic_DNA"/>
</dbReference>
<organism evidence="1 2">
    <name type="scientific">Lentinula raphanica</name>
    <dbReference type="NCBI Taxonomy" id="153919"/>
    <lineage>
        <taxon>Eukaryota</taxon>
        <taxon>Fungi</taxon>
        <taxon>Dikarya</taxon>
        <taxon>Basidiomycota</taxon>
        <taxon>Agaricomycotina</taxon>
        <taxon>Agaricomycetes</taxon>
        <taxon>Agaricomycetidae</taxon>
        <taxon>Agaricales</taxon>
        <taxon>Marasmiineae</taxon>
        <taxon>Omphalotaceae</taxon>
        <taxon>Lentinula</taxon>
    </lineage>
</organism>
<keyword evidence="2" id="KW-1185">Reference proteome</keyword>
<dbReference type="InterPro" id="IPR012337">
    <property type="entry name" value="RNaseH-like_sf"/>
</dbReference>
<sequence>KIAFKIINSPTGLLPKWREHLVDTEFEGLVLPRDVLTRWNSTYNMLAAFLTMKKPVSDFLDHSSYQMSDLALNDDEWEAVEGLVAVLK</sequence>
<proteinExistence type="predicted"/>
<gene>
    <name evidence="1" type="ORF">F5878DRAFT_515652</name>
</gene>
<accession>A0AA38P227</accession>
<dbReference type="AlphaFoldDB" id="A0AA38P227"/>
<name>A0AA38P227_9AGAR</name>
<protein>
    <submittedName>
        <fullName evidence="1">Uncharacterized protein</fullName>
    </submittedName>
</protein>
<feature type="non-terminal residue" evidence="1">
    <location>
        <position position="88"/>
    </location>
</feature>
<comment type="caution">
    <text evidence="1">The sequence shown here is derived from an EMBL/GenBank/DDBJ whole genome shotgun (WGS) entry which is preliminary data.</text>
</comment>
<dbReference type="Proteomes" id="UP001163846">
    <property type="component" value="Unassembled WGS sequence"/>
</dbReference>
<reference evidence="1" key="1">
    <citation type="submission" date="2022-08" db="EMBL/GenBank/DDBJ databases">
        <authorList>
            <consortium name="DOE Joint Genome Institute"/>
            <person name="Min B."/>
            <person name="Riley R."/>
            <person name="Sierra-Patev S."/>
            <person name="Naranjo-Ortiz M."/>
            <person name="Looney B."/>
            <person name="Konkel Z."/>
            <person name="Slot J.C."/>
            <person name="Sakamoto Y."/>
            <person name="Steenwyk J.L."/>
            <person name="Rokas A."/>
            <person name="Carro J."/>
            <person name="Camarero S."/>
            <person name="Ferreira P."/>
            <person name="Molpeceres G."/>
            <person name="Ruiz-Duenas F.J."/>
            <person name="Serrano A."/>
            <person name="Henrissat B."/>
            <person name="Drula E."/>
            <person name="Hughes K.W."/>
            <person name="Mata J.L."/>
            <person name="Ishikawa N.K."/>
            <person name="Vargas-Isla R."/>
            <person name="Ushijima S."/>
            <person name="Smith C.A."/>
            <person name="Ahrendt S."/>
            <person name="Andreopoulos W."/>
            <person name="He G."/>
            <person name="Labutti K."/>
            <person name="Lipzen A."/>
            <person name="Ng V."/>
            <person name="Sandor L."/>
            <person name="Barry K."/>
            <person name="Martinez A.T."/>
            <person name="Xiao Y."/>
            <person name="Gibbons J.G."/>
            <person name="Terashima K."/>
            <person name="Hibbett D.S."/>
            <person name="Grigoriev I.V."/>
        </authorList>
    </citation>
    <scope>NUCLEOTIDE SEQUENCE</scope>
    <source>
        <strain evidence="1">TFB9207</strain>
    </source>
</reference>
<evidence type="ECO:0000313" key="2">
    <source>
        <dbReference type="Proteomes" id="UP001163846"/>
    </source>
</evidence>